<dbReference type="InterPro" id="IPR007094">
    <property type="entry name" value="RNA-dir_pol_PSvirus"/>
</dbReference>
<dbReference type="GO" id="GO:0071897">
    <property type="term" value="P:DNA biosynthetic process"/>
    <property type="evidence" value="ECO:0007669"/>
    <property type="project" value="UniProtKB-ARBA"/>
</dbReference>
<keyword evidence="1" id="KW-0472">Membrane</keyword>
<dbReference type="SUPFAM" id="SSF56672">
    <property type="entry name" value="DNA/RNA polymerases"/>
    <property type="match status" value="1"/>
</dbReference>
<organism evidence="4">
    <name type="scientific">Fopius arisanus</name>
    <dbReference type="NCBI Taxonomy" id="64838"/>
    <lineage>
        <taxon>Eukaryota</taxon>
        <taxon>Metazoa</taxon>
        <taxon>Ecdysozoa</taxon>
        <taxon>Arthropoda</taxon>
        <taxon>Hexapoda</taxon>
        <taxon>Insecta</taxon>
        <taxon>Pterygota</taxon>
        <taxon>Neoptera</taxon>
        <taxon>Endopterygota</taxon>
        <taxon>Hymenoptera</taxon>
        <taxon>Apocrita</taxon>
        <taxon>Ichneumonoidea</taxon>
        <taxon>Braconidae</taxon>
        <taxon>Opiinae</taxon>
        <taxon>Fopius</taxon>
    </lineage>
</organism>
<accession>A0A0C9RYK8</accession>
<dbReference type="Gene3D" id="1.20.960.20">
    <property type="match status" value="1"/>
</dbReference>
<dbReference type="InterPro" id="IPR001205">
    <property type="entry name" value="RNA-dir_pol_C"/>
</dbReference>
<proteinExistence type="predicted"/>
<gene>
    <name evidence="4" type="primary">ORF2_2</name>
    <name evidence="4" type="ORF">g.61569</name>
</gene>
<keyword evidence="1" id="KW-0812">Transmembrane</keyword>
<dbReference type="EMBL" id="GBYB01013056">
    <property type="protein sequence ID" value="JAG82823.1"/>
    <property type="molecule type" value="Transcribed_RNA"/>
</dbReference>
<evidence type="ECO:0000256" key="1">
    <source>
        <dbReference type="SAM" id="Phobius"/>
    </source>
</evidence>
<evidence type="ECO:0000259" key="2">
    <source>
        <dbReference type="PROSITE" id="PS50507"/>
    </source>
</evidence>
<keyword evidence="1" id="KW-1133">Transmembrane helix</keyword>
<dbReference type="PROSITE" id="PS50507">
    <property type="entry name" value="RDRP_SSRNA_POS"/>
    <property type="match status" value="1"/>
</dbReference>
<reference evidence="4" key="1">
    <citation type="submission" date="2015-01" db="EMBL/GenBank/DDBJ databases">
        <title>Transcriptome Assembly of Fopius arisanus.</title>
        <authorList>
            <person name="Geib S."/>
        </authorList>
    </citation>
    <scope>NUCLEOTIDE SEQUENCE</scope>
</reference>
<name>A0A0C9RYK8_9HYME</name>
<feature type="domain" description="SF3 helicase" evidence="3">
    <location>
        <begin position="317"/>
        <end position="492"/>
    </location>
</feature>
<dbReference type="Gene3D" id="3.30.70.270">
    <property type="match status" value="1"/>
</dbReference>
<dbReference type="PROSITE" id="PS51218">
    <property type="entry name" value="SF3_HELICASE_2"/>
    <property type="match status" value="1"/>
</dbReference>
<dbReference type="GO" id="GO:0006351">
    <property type="term" value="P:DNA-templated transcription"/>
    <property type="evidence" value="ECO:0007669"/>
    <property type="project" value="InterPro"/>
</dbReference>
<dbReference type="Pfam" id="PF00910">
    <property type="entry name" value="RNA_helicase"/>
    <property type="match status" value="1"/>
</dbReference>
<dbReference type="GO" id="GO:0003968">
    <property type="term" value="F:RNA-directed RNA polymerase activity"/>
    <property type="evidence" value="ECO:0007669"/>
    <property type="project" value="InterPro"/>
</dbReference>
<evidence type="ECO:0000313" key="4">
    <source>
        <dbReference type="EMBL" id="JAG82823.1"/>
    </source>
</evidence>
<dbReference type="InterPro" id="IPR000605">
    <property type="entry name" value="Helicase_SF3_ssDNA/RNA_vir"/>
</dbReference>
<evidence type="ECO:0000259" key="3">
    <source>
        <dbReference type="PROSITE" id="PS51218"/>
    </source>
</evidence>
<dbReference type="InterPro" id="IPR043128">
    <property type="entry name" value="Rev_trsase/Diguanyl_cyclase"/>
</dbReference>
<sequence>MIKLPNFIYNTRFNILAFLLCWLYLSSAELRQKWNLWIKFAQTIDPYLGTPLSGPFTTLMLSIVVSYTAVWLISKTLLYAVDKVTEVIHDFREKLTTRVITGNTRSTRSLLRRLYDSKVGVAGILYTLSQVRTTSVIIAQMTVLSSLLDIKEMVWSSLVNNLVNRGRDITMPAGAEEATEHGIEEIIPSAALFATVTNFEVGDVKIENFMSRLASNQRNADTIWKSLKPTLISLGLLKNSQYEAVIEISNTVATLSEEEAWLKFNLSHSPVTLLSGNSQVRIKKLEKEVPQLLKRLTTVATKELQNDKGVMNCLARLKSIEELLIRVQSIQNSCEFRVKPVGLCIQGEKQVGKTSMVQLLRELIADELIESGNPAFVNARSWGIWSRQCRDDFDTNYRGQEITYSDDAFQQKDNADHLLWYSFISGTAVGTNQADLHNKGMPYTSKLVITTCNNLPTTSITVNDITALHARFPFTVRAYRNNRSMPSFGLFDKSYNWLDLYVGPMEKMIDFEPPMHTRIQGLLPAGITKVTVKELAQMVAKALIAEEKFFNSRLPPQPAPAAEHIETIDKDVKPSSLIFSNQRYSDFLGMQQDRVLSNGMISINIPRNEIFSGLYHGFESKSSWLEILRRDLPETRAVRENKDMMQMIGDYVERNSDSFLSFLNLQVLKRSNGDLELFKKKLIRSLTAVQSLSGDNETENTEDIPESLIDYMIAKIYLEQCTAIQSARWDSVSNWVSCIRRVDSKQPFFQHFQANYQSVSEFITNLDDWEIIEGKEEEFRMKYSHQLPIALDNNIWSPLFKGGKVVIPAMYIKRGATTLTGATTSTGEVKCEILLQGGLQVDQIIHDRLIHNINNGHELNDSALFLPPLEVLVRAIQPMKQPIVYPTITSLAQKEQAVKKNSINMTVFKKEVEKKYENIKAFNKALSTSGMGKFISLLDSLGLPVNEYWRETFMENADIIVPAAITLATCAIIFGIVRLLQSTQATEHSANEKQPGKKQLKRKEVMRLTRKLPKAAEHNDLRKQKVFNTPKIDVDAFMEQLEEALEEQSKATVLVLNVDGVQASGHYEAEGYLKYENNRIVKELHVSREREQGLYYIKVVVADECKFDDLEHKIADILKTCEMYPTADSTLEIEVEKIGEDQVYFYLEYYSLNARLNGSIRPWTRRELANLQNLQTALAKGEVQDLEAIVLGGVEHGEKINQEIATASSLIKHNLVQIEVANADQWEIPSGLRTLGLAHRNLIIFPAHIAKHGKYFKFYLAKSTNNRNYYVARKTLEDIERDVAIAVIVSYDEVIAMLGPRRNHNVPTFMSREKRTFPSIDNLLLDRETMSDAFLGHDSMHYFHKGNCFMFGRTTGYDKVTYKINESYIDKQLISTTPKLIAHLSHAVAGDCGGPTFLVSGPKRGALLGFYVQQTDTNWFSAYLVKEDLAENAVVQSYEDPWRKLIINAPPEDLPNGPELKYVGRLVRPTLPASSVSLDHWKKSPFSKVFKEQLAPGRLDPNDPFIEMEVPTNQIGRKSLLMKPNSLMGLTLPELDQQVLDICVSKITEEMTLTFEANGFLKPVAKDIPSMLQYALNGSPDNKFVRGMEVKKAAGVPWSLIGCQRKCDMIDIDEQGVRSFKKNPYGQALLNRVTEKLNQAKLGNRILSFSNSKLKDQCIKIAQAKAGRTRVFQCVPVDSILFSAALFGPFKEAFTRSGLKCYHAVGINPKSRDWEYLVNYLCQHQNFFDADYSNYDKYLHRQILLAVRKIQRKVIQNLAPDDWDIARQVEELDTTDTLIVDYATVYQTNRANKSGSYMTTIDNCIANDLYGFYAWIKITGNDSLTEYRENVCTVSFGDDIIKSVSDKYKDKYNYLTYKVELEKLGHIITPGAKDGVERAITSLDQLQFLKRGFAQHDGYWIAPLLKRSIEGPFHWTTIDNSSYAEWKNLCQEQLIEAALHGKEYYEQFRYGLKQCEDKGLLEAIKGVLLDTWENTLEKLFTERYV</sequence>
<dbReference type="Pfam" id="PF00680">
    <property type="entry name" value="RdRP_1"/>
    <property type="match status" value="1"/>
</dbReference>
<dbReference type="InterPro" id="IPR043502">
    <property type="entry name" value="DNA/RNA_pol_sf"/>
</dbReference>
<feature type="transmembrane region" description="Helical" evidence="1">
    <location>
        <begin position="52"/>
        <end position="73"/>
    </location>
</feature>
<dbReference type="InterPro" id="IPR014759">
    <property type="entry name" value="Helicase_SF3_ssRNA_vir"/>
</dbReference>
<dbReference type="GO" id="GO:0003724">
    <property type="term" value="F:RNA helicase activity"/>
    <property type="evidence" value="ECO:0007669"/>
    <property type="project" value="InterPro"/>
</dbReference>
<dbReference type="GO" id="GO:0003723">
    <property type="term" value="F:RNA binding"/>
    <property type="evidence" value="ECO:0007669"/>
    <property type="project" value="InterPro"/>
</dbReference>
<feature type="domain" description="RdRp catalytic" evidence="2">
    <location>
        <begin position="1725"/>
        <end position="1852"/>
    </location>
</feature>
<dbReference type="GO" id="GO:0039694">
    <property type="term" value="P:viral RNA genome replication"/>
    <property type="evidence" value="ECO:0007669"/>
    <property type="project" value="InterPro"/>
</dbReference>
<protein>
    <submittedName>
        <fullName evidence="4">ORF2_2 protein</fullName>
    </submittedName>
</protein>